<dbReference type="PANTHER" id="PTHR39650:SF1">
    <property type="entry name" value="CDP-ARCHAEOL SYNTHASE"/>
    <property type="match status" value="1"/>
</dbReference>
<comment type="pathway">
    <text evidence="11">Membrane lipid metabolism; glycerophospholipid metabolism.</text>
</comment>
<evidence type="ECO:0000256" key="8">
    <source>
        <dbReference type="ARBA" id="ARBA00023136"/>
    </source>
</evidence>
<feature type="transmembrane region" description="Helical" evidence="11">
    <location>
        <begin position="52"/>
        <end position="71"/>
    </location>
</feature>
<keyword evidence="9 11" id="KW-0594">Phospholipid biosynthesis</keyword>
<keyword evidence="1 11" id="KW-1003">Cell membrane</keyword>
<comment type="caution">
    <text evidence="12">The sequence shown here is derived from an EMBL/GenBank/DDBJ whole genome shotgun (WGS) entry which is preliminary data.</text>
</comment>
<dbReference type="InterPro" id="IPR002726">
    <property type="entry name" value="CarS_archaea"/>
</dbReference>
<comment type="similarity">
    <text evidence="11">Belongs to the CDP-archaeol synthase family.</text>
</comment>
<evidence type="ECO:0000256" key="3">
    <source>
        <dbReference type="ARBA" id="ARBA00022679"/>
    </source>
</evidence>
<keyword evidence="13" id="KW-1185">Reference proteome</keyword>
<comment type="catalytic activity">
    <reaction evidence="11">
        <text>2,3-bis-O-(geranylgeranyl)-sn-glycerol 1-phosphate + CTP + H(+) = CDP-2,3-bis-O-(geranylgeranyl)-sn-glycerol + diphosphate</text>
        <dbReference type="Rhea" id="RHEA:25690"/>
        <dbReference type="ChEBI" id="CHEBI:15378"/>
        <dbReference type="ChEBI" id="CHEBI:33019"/>
        <dbReference type="ChEBI" id="CHEBI:37563"/>
        <dbReference type="ChEBI" id="CHEBI:58837"/>
        <dbReference type="ChEBI" id="CHEBI:58838"/>
        <dbReference type="EC" id="2.7.7.67"/>
    </reaction>
</comment>
<dbReference type="AlphaFoldDB" id="A0A133U9S5"/>
<organism evidence="12 13">
    <name type="scientific">candidate division MSBL1 archaeon SCGC-AAA259D18</name>
    <dbReference type="NCBI Taxonomy" id="1698262"/>
    <lineage>
        <taxon>Archaea</taxon>
        <taxon>Methanobacteriati</taxon>
        <taxon>Methanobacteriota</taxon>
        <taxon>candidate division MSBL1</taxon>
    </lineage>
</organism>
<keyword evidence="5 11" id="KW-0460">Magnesium</keyword>
<name>A0A133U9S5_9EURY</name>
<evidence type="ECO:0000256" key="10">
    <source>
        <dbReference type="ARBA" id="ARBA00023264"/>
    </source>
</evidence>
<dbReference type="UniPathway" id="UPA00940"/>
<sequence>MLQIIYKAIWFVLPAYVANATPVMLGGGPPIDGGRKFWDGNRVLGNGKTIQGFVLGFLAGSVAGFIQIYFWLPYGDWIVAIFLPLGALFGDLFGSFVKRRLGLRRGKPLPVLDQLDFVLGALFLASVVVVPELEVIIILLVVTPFVHLGTNFIGFRFGVKSEPY</sequence>
<evidence type="ECO:0000256" key="7">
    <source>
        <dbReference type="ARBA" id="ARBA00023098"/>
    </source>
</evidence>
<dbReference type="GO" id="GO:0005886">
    <property type="term" value="C:plasma membrane"/>
    <property type="evidence" value="ECO:0007669"/>
    <property type="project" value="UniProtKB-SubCell"/>
</dbReference>
<dbReference type="PANTHER" id="PTHR39650">
    <property type="entry name" value="CDP-ARCHAEOL SYNTHASE"/>
    <property type="match status" value="1"/>
</dbReference>
<dbReference type="EMBL" id="LHXM01000045">
    <property type="protein sequence ID" value="KXA90930.1"/>
    <property type="molecule type" value="Genomic_DNA"/>
</dbReference>
<keyword evidence="2 11" id="KW-0444">Lipid biosynthesis</keyword>
<dbReference type="Pfam" id="PF01864">
    <property type="entry name" value="CarS-like"/>
    <property type="match status" value="1"/>
</dbReference>
<comment type="function">
    <text evidence="11">Catalyzes the formation of CDP-2,3-bis-(O-geranylgeranyl)-sn-glycerol (CDP-archaeol) from 2,3-bis-(O-geranylgeranyl)-sn-glycerol 1-phosphate (DGGGP) and CTP. This reaction is the third ether-bond-formation step in the biosynthesis of archaeal membrane lipids.</text>
</comment>
<keyword evidence="10 11" id="KW-1208">Phospholipid metabolism</keyword>
<dbReference type="GO" id="GO:0046474">
    <property type="term" value="P:glycerophospholipid biosynthetic process"/>
    <property type="evidence" value="ECO:0007669"/>
    <property type="project" value="UniProtKB-UniRule"/>
</dbReference>
<proteinExistence type="inferred from homology"/>
<evidence type="ECO:0000313" key="13">
    <source>
        <dbReference type="Proteomes" id="UP000070195"/>
    </source>
</evidence>
<keyword evidence="3 11" id="KW-0808">Transferase</keyword>
<comment type="cofactor">
    <cofactor evidence="11">
        <name>Mg(2+)</name>
        <dbReference type="ChEBI" id="CHEBI:18420"/>
    </cofactor>
</comment>
<evidence type="ECO:0000256" key="5">
    <source>
        <dbReference type="ARBA" id="ARBA00022842"/>
    </source>
</evidence>
<dbReference type="EC" id="2.7.7.67" evidence="11"/>
<feature type="transmembrane region" description="Helical" evidence="11">
    <location>
        <begin position="109"/>
        <end position="130"/>
    </location>
</feature>
<evidence type="ECO:0000256" key="6">
    <source>
        <dbReference type="ARBA" id="ARBA00022989"/>
    </source>
</evidence>
<accession>A0A133U9S5</accession>
<protein>
    <recommendedName>
        <fullName evidence="11">CDP-archaeol synthase</fullName>
        <ecNumber evidence="11">2.7.7.67</ecNumber>
    </recommendedName>
    <alternativeName>
        <fullName evidence="11">CDP-2,3-bis-(O-geranylgeranyl)-sn-glycerol synthase</fullName>
    </alternativeName>
</protein>
<dbReference type="HAMAP" id="MF_01117">
    <property type="entry name" value="CDP_archaeol_synth"/>
    <property type="match status" value="1"/>
</dbReference>
<evidence type="ECO:0000256" key="4">
    <source>
        <dbReference type="ARBA" id="ARBA00022692"/>
    </source>
</evidence>
<dbReference type="Proteomes" id="UP000070195">
    <property type="component" value="Unassembled WGS sequence"/>
</dbReference>
<keyword evidence="4 11" id="KW-0812">Transmembrane</keyword>
<keyword evidence="6 11" id="KW-1133">Transmembrane helix</keyword>
<evidence type="ECO:0000256" key="11">
    <source>
        <dbReference type="HAMAP-Rule" id="MF_01117"/>
    </source>
</evidence>
<comment type="subcellular location">
    <subcellularLocation>
        <location evidence="11">Cell membrane</location>
        <topology evidence="11">Multi-pass membrane protein</topology>
    </subcellularLocation>
</comment>
<evidence type="ECO:0000256" key="9">
    <source>
        <dbReference type="ARBA" id="ARBA00023209"/>
    </source>
</evidence>
<gene>
    <name evidence="11" type="primary">carS</name>
    <name evidence="12" type="ORF">AKJ63_02085</name>
</gene>
<dbReference type="NCBIfam" id="NF003114">
    <property type="entry name" value="PRK04032.1"/>
    <property type="match status" value="1"/>
</dbReference>
<feature type="transmembrane region" description="Helical" evidence="11">
    <location>
        <begin position="77"/>
        <end position="97"/>
    </location>
</feature>
<dbReference type="InterPro" id="IPR032690">
    <property type="entry name" value="CarS"/>
</dbReference>
<keyword evidence="8 11" id="KW-0472">Membrane</keyword>
<evidence type="ECO:0000313" key="12">
    <source>
        <dbReference type="EMBL" id="KXA90930.1"/>
    </source>
</evidence>
<dbReference type="GO" id="GO:0043338">
    <property type="term" value="F:CDP-2,3-bis-(O-geranylgeranyl)-sn-glycerol synthase activity"/>
    <property type="evidence" value="ECO:0007669"/>
    <property type="project" value="UniProtKB-EC"/>
</dbReference>
<keyword evidence="7 11" id="KW-0443">Lipid metabolism</keyword>
<evidence type="ECO:0000256" key="2">
    <source>
        <dbReference type="ARBA" id="ARBA00022516"/>
    </source>
</evidence>
<reference evidence="12 13" key="1">
    <citation type="journal article" date="2016" name="Sci. Rep.">
        <title>Metabolic traits of an uncultured archaeal lineage -MSBL1- from brine pools of the Red Sea.</title>
        <authorList>
            <person name="Mwirichia R."/>
            <person name="Alam I."/>
            <person name="Rashid M."/>
            <person name="Vinu M."/>
            <person name="Ba-Alawi W."/>
            <person name="Anthony Kamau A."/>
            <person name="Kamanda Ngugi D."/>
            <person name="Goker M."/>
            <person name="Klenk H.P."/>
            <person name="Bajic V."/>
            <person name="Stingl U."/>
        </authorList>
    </citation>
    <scope>NUCLEOTIDE SEQUENCE [LARGE SCALE GENOMIC DNA]</scope>
    <source>
        <strain evidence="12">SCGC-AAA259D18</strain>
    </source>
</reference>
<evidence type="ECO:0000256" key="1">
    <source>
        <dbReference type="ARBA" id="ARBA00022475"/>
    </source>
</evidence>